<reference evidence="5" key="1">
    <citation type="journal article" date="2023" name="Mol. Phylogenet. Evol.">
        <title>Genome-scale phylogeny and comparative genomics of the fungal order Sordariales.</title>
        <authorList>
            <person name="Hensen N."/>
            <person name="Bonometti L."/>
            <person name="Westerberg I."/>
            <person name="Brannstrom I.O."/>
            <person name="Guillou S."/>
            <person name="Cros-Aarteil S."/>
            <person name="Calhoun S."/>
            <person name="Haridas S."/>
            <person name="Kuo A."/>
            <person name="Mondo S."/>
            <person name="Pangilinan J."/>
            <person name="Riley R."/>
            <person name="LaButti K."/>
            <person name="Andreopoulos B."/>
            <person name="Lipzen A."/>
            <person name="Chen C."/>
            <person name="Yan M."/>
            <person name="Daum C."/>
            <person name="Ng V."/>
            <person name="Clum A."/>
            <person name="Steindorff A."/>
            <person name="Ohm R.A."/>
            <person name="Martin F."/>
            <person name="Silar P."/>
            <person name="Natvig D.O."/>
            <person name="Lalanne C."/>
            <person name="Gautier V."/>
            <person name="Ament-Velasquez S.L."/>
            <person name="Kruys A."/>
            <person name="Hutchinson M.I."/>
            <person name="Powell A.J."/>
            <person name="Barry K."/>
            <person name="Miller A.N."/>
            <person name="Grigoriev I.V."/>
            <person name="Debuchy R."/>
            <person name="Gladieux P."/>
            <person name="Hiltunen Thoren M."/>
            <person name="Johannesson H."/>
        </authorList>
    </citation>
    <scope>NUCLEOTIDE SEQUENCE</scope>
    <source>
        <strain evidence="5">CBS 955.72</strain>
    </source>
</reference>
<comment type="similarity">
    <text evidence="1">Belongs to the small GTPase superfamily. Ras family.</text>
</comment>
<reference evidence="5" key="2">
    <citation type="submission" date="2023-06" db="EMBL/GenBank/DDBJ databases">
        <authorList>
            <consortium name="Lawrence Berkeley National Laboratory"/>
            <person name="Haridas S."/>
            <person name="Hensen N."/>
            <person name="Bonometti L."/>
            <person name="Westerberg I."/>
            <person name="Brannstrom I.O."/>
            <person name="Guillou S."/>
            <person name="Cros-Aarteil S."/>
            <person name="Calhoun S."/>
            <person name="Kuo A."/>
            <person name="Mondo S."/>
            <person name="Pangilinan J."/>
            <person name="Riley R."/>
            <person name="Labutti K."/>
            <person name="Andreopoulos B."/>
            <person name="Lipzen A."/>
            <person name="Chen C."/>
            <person name="Yanf M."/>
            <person name="Daum C."/>
            <person name="Ng V."/>
            <person name="Clum A."/>
            <person name="Steindorff A."/>
            <person name="Ohm R."/>
            <person name="Martin F."/>
            <person name="Silar P."/>
            <person name="Natvig D."/>
            <person name="Lalanne C."/>
            <person name="Gautier V."/>
            <person name="Ament-Velasquez S.L."/>
            <person name="Kruys A."/>
            <person name="Hutchinson M.I."/>
            <person name="Powell A.J."/>
            <person name="Barry K."/>
            <person name="Miller A.N."/>
            <person name="Grigoriev I.V."/>
            <person name="Debuchy R."/>
            <person name="Gladieux P."/>
            <person name="Thoren M.H."/>
            <person name="Johannesson H."/>
        </authorList>
    </citation>
    <scope>NUCLEOTIDE SEQUENCE</scope>
    <source>
        <strain evidence="5">CBS 955.72</strain>
    </source>
</reference>
<dbReference type="InterPro" id="IPR051065">
    <property type="entry name" value="Ras-related_GTPase"/>
</dbReference>
<dbReference type="Gene3D" id="3.40.50.300">
    <property type="entry name" value="P-loop containing nucleotide triphosphate hydrolases"/>
    <property type="match status" value="2"/>
</dbReference>
<name>A0AAJ0HRG3_9PEZI</name>
<keyword evidence="6" id="KW-1185">Reference proteome</keyword>
<sequence length="310" mass="33501">MVNSFVWTADEAKYLKAVLRWQDTPEDEKTRAAAAAAAATEAAERRRRQPAGEFRILVIGARGSGKTSILTRFGNGTFRGEGEPPDPFYERGCRHPVDIEGVAYVVDALEMPSKHLLSNPMLEQALNITEAAVLVYDVRDPASLRLAEGLAEFMRDNIGNAAGGKPPRDYALMLVGNKSDVDDEERAVSWAAGSKAATAIKVPGRLGSGLLPSPAAGAGAGPAGLLTPAAVGCAFLEVSAKTGDNIDKVFPQMGREILRIKKLNEQRREQAERLARQAAAAQQAAQEPMKKKLGLWRMISTPFFRRQTAY</sequence>
<dbReference type="PROSITE" id="PS51421">
    <property type="entry name" value="RAS"/>
    <property type="match status" value="1"/>
</dbReference>
<gene>
    <name evidence="5" type="ORF">B0T25DRAFT_120027</name>
</gene>
<evidence type="ECO:0000313" key="6">
    <source>
        <dbReference type="Proteomes" id="UP001275084"/>
    </source>
</evidence>
<evidence type="ECO:0000256" key="2">
    <source>
        <dbReference type="ARBA" id="ARBA00011984"/>
    </source>
</evidence>
<dbReference type="InterPro" id="IPR027417">
    <property type="entry name" value="P-loop_NTPase"/>
</dbReference>
<dbReference type="EMBL" id="JAUIQD010000002">
    <property type="protein sequence ID" value="KAK3360099.1"/>
    <property type="molecule type" value="Genomic_DNA"/>
</dbReference>
<dbReference type="PROSITE" id="PS51419">
    <property type="entry name" value="RAB"/>
    <property type="match status" value="1"/>
</dbReference>
<dbReference type="SMART" id="SM00173">
    <property type="entry name" value="RAS"/>
    <property type="match status" value="1"/>
</dbReference>
<dbReference type="SMART" id="SM00175">
    <property type="entry name" value="RAB"/>
    <property type="match status" value="1"/>
</dbReference>
<comment type="caution">
    <text evidence="5">The sequence shown here is derived from an EMBL/GenBank/DDBJ whole genome shotgun (WGS) entry which is preliminary data.</text>
</comment>
<evidence type="ECO:0000313" key="5">
    <source>
        <dbReference type="EMBL" id="KAK3360099.1"/>
    </source>
</evidence>
<dbReference type="GO" id="GO:0003925">
    <property type="term" value="F:G protein activity"/>
    <property type="evidence" value="ECO:0007669"/>
    <property type="project" value="UniProtKB-EC"/>
</dbReference>
<dbReference type="Proteomes" id="UP001275084">
    <property type="component" value="Unassembled WGS sequence"/>
</dbReference>
<dbReference type="GO" id="GO:0005525">
    <property type="term" value="F:GTP binding"/>
    <property type="evidence" value="ECO:0007669"/>
    <property type="project" value="InterPro"/>
</dbReference>
<dbReference type="EC" id="3.6.5.2" evidence="2"/>
<accession>A0AAJ0HRG3</accession>
<evidence type="ECO:0000256" key="4">
    <source>
        <dbReference type="ARBA" id="ARBA00048098"/>
    </source>
</evidence>
<proteinExistence type="inferred from homology"/>
<protein>
    <recommendedName>
        <fullName evidence="2">small monomeric GTPase</fullName>
        <ecNumber evidence="2">3.6.5.2</ecNumber>
    </recommendedName>
</protein>
<evidence type="ECO:0000256" key="1">
    <source>
        <dbReference type="ARBA" id="ARBA00008344"/>
    </source>
</evidence>
<dbReference type="PANTHER" id="PTHR45704">
    <property type="entry name" value="RAS-LIKE FAMILY MEMBER 11"/>
    <property type="match status" value="1"/>
</dbReference>
<comment type="catalytic activity">
    <reaction evidence="4">
        <text>GTP + H2O = GDP + phosphate + H(+)</text>
        <dbReference type="Rhea" id="RHEA:19669"/>
        <dbReference type="ChEBI" id="CHEBI:15377"/>
        <dbReference type="ChEBI" id="CHEBI:15378"/>
        <dbReference type="ChEBI" id="CHEBI:37565"/>
        <dbReference type="ChEBI" id="CHEBI:43474"/>
        <dbReference type="ChEBI" id="CHEBI:58189"/>
        <dbReference type="EC" id="3.6.5.2"/>
    </reaction>
</comment>
<dbReference type="AlphaFoldDB" id="A0AAJ0HRG3"/>
<evidence type="ECO:0000256" key="3">
    <source>
        <dbReference type="ARBA" id="ARBA00022801"/>
    </source>
</evidence>
<organism evidence="5 6">
    <name type="scientific">Lasiosphaeria hispida</name>
    <dbReference type="NCBI Taxonomy" id="260671"/>
    <lineage>
        <taxon>Eukaryota</taxon>
        <taxon>Fungi</taxon>
        <taxon>Dikarya</taxon>
        <taxon>Ascomycota</taxon>
        <taxon>Pezizomycotina</taxon>
        <taxon>Sordariomycetes</taxon>
        <taxon>Sordariomycetidae</taxon>
        <taxon>Sordariales</taxon>
        <taxon>Lasiosphaeriaceae</taxon>
        <taxon>Lasiosphaeria</taxon>
    </lineage>
</organism>
<dbReference type="PRINTS" id="PR00449">
    <property type="entry name" value="RASTRNSFRMNG"/>
</dbReference>
<dbReference type="SUPFAM" id="SSF52540">
    <property type="entry name" value="P-loop containing nucleoside triphosphate hydrolases"/>
    <property type="match status" value="1"/>
</dbReference>
<dbReference type="Pfam" id="PF00071">
    <property type="entry name" value="Ras"/>
    <property type="match status" value="1"/>
</dbReference>
<keyword evidence="3 5" id="KW-0378">Hydrolase</keyword>
<dbReference type="InterPro" id="IPR001806">
    <property type="entry name" value="Small_GTPase"/>
</dbReference>